<proteinExistence type="predicted"/>
<keyword evidence="5" id="KW-1185">Reference proteome</keyword>
<dbReference type="InterPro" id="IPR046349">
    <property type="entry name" value="C1-like_sf"/>
</dbReference>
<name>A0ABD2VU35_9HYME</name>
<reference evidence="4 5" key="1">
    <citation type="journal article" date="2024" name="bioRxiv">
        <title>A reference genome for Trichogramma kaykai: A tiny desert-dwelling parasitoid wasp with competing sex-ratio distorters.</title>
        <authorList>
            <person name="Culotta J."/>
            <person name="Lindsey A.R."/>
        </authorList>
    </citation>
    <scope>NUCLEOTIDE SEQUENCE [LARGE SCALE GENOMIC DNA]</scope>
    <source>
        <strain evidence="4 5">KSX58</strain>
    </source>
</reference>
<sequence length="129" mass="15096">MQRSTRNFASLYSYYCYNYFTRYSRLNDVLYATTISRRVIVLHAAPLGAHDRGLLTDYQCFLKLMPLANGILLHYGAHNEFQPQSHVFRAKRLRRPRVCQLCHQSVIKQASCCRVCKFICHKACEEKVC</sequence>
<comment type="caution">
    <text evidence="4">The sequence shown here is derived from an EMBL/GenBank/DDBJ whole genome shotgun (WGS) entry which is preliminary data.</text>
</comment>
<evidence type="ECO:0000313" key="5">
    <source>
        <dbReference type="Proteomes" id="UP001627154"/>
    </source>
</evidence>
<organism evidence="4 5">
    <name type="scientific">Trichogramma kaykai</name>
    <dbReference type="NCBI Taxonomy" id="54128"/>
    <lineage>
        <taxon>Eukaryota</taxon>
        <taxon>Metazoa</taxon>
        <taxon>Ecdysozoa</taxon>
        <taxon>Arthropoda</taxon>
        <taxon>Hexapoda</taxon>
        <taxon>Insecta</taxon>
        <taxon>Pterygota</taxon>
        <taxon>Neoptera</taxon>
        <taxon>Endopterygota</taxon>
        <taxon>Hymenoptera</taxon>
        <taxon>Apocrita</taxon>
        <taxon>Proctotrupomorpha</taxon>
        <taxon>Chalcidoidea</taxon>
        <taxon>Trichogrammatidae</taxon>
        <taxon>Trichogramma</taxon>
    </lineage>
</organism>
<keyword evidence="1" id="KW-0479">Metal-binding</keyword>
<dbReference type="GO" id="GO:0046872">
    <property type="term" value="F:metal ion binding"/>
    <property type="evidence" value="ECO:0007669"/>
    <property type="project" value="UniProtKB-KW"/>
</dbReference>
<accession>A0ABD2VU35</accession>
<dbReference type="SUPFAM" id="SSF57889">
    <property type="entry name" value="Cysteine-rich domain"/>
    <property type="match status" value="1"/>
</dbReference>
<evidence type="ECO:0000256" key="1">
    <source>
        <dbReference type="ARBA" id="ARBA00022723"/>
    </source>
</evidence>
<feature type="domain" description="Phorbol-ester/DAG-type" evidence="3">
    <location>
        <begin position="85"/>
        <end position="129"/>
    </location>
</feature>
<dbReference type="Gene3D" id="3.30.60.20">
    <property type="match status" value="1"/>
</dbReference>
<dbReference type="EMBL" id="JBJJXI010000181">
    <property type="protein sequence ID" value="KAL3383862.1"/>
    <property type="molecule type" value="Genomic_DNA"/>
</dbReference>
<gene>
    <name evidence="4" type="ORF">TKK_020227</name>
</gene>
<dbReference type="Proteomes" id="UP001627154">
    <property type="component" value="Unassembled WGS sequence"/>
</dbReference>
<keyword evidence="2" id="KW-0862">Zinc</keyword>
<evidence type="ECO:0000313" key="4">
    <source>
        <dbReference type="EMBL" id="KAL3383862.1"/>
    </source>
</evidence>
<protein>
    <recommendedName>
        <fullName evidence="3">Phorbol-ester/DAG-type domain-containing protein</fullName>
    </recommendedName>
</protein>
<dbReference type="AlphaFoldDB" id="A0ABD2VU35"/>
<dbReference type="PROSITE" id="PS50081">
    <property type="entry name" value="ZF_DAG_PE_2"/>
    <property type="match status" value="1"/>
</dbReference>
<evidence type="ECO:0000256" key="2">
    <source>
        <dbReference type="ARBA" id="ARBA00022833"/>
    </source>
</evidence>
<evidence type="ECO:0000259" key="3">
    <source>
        <dbReference type="PROSITE" id="PS50081"/>
    </source>
</evidence>
<dbReference type="InterPro" id="IPR002219">
    <property type="entry name" value="PKC_DAG/PE"/>
</dbReference>